<dbReference type="Pfam" id="PF21981">
    <property type="entry name" value="RecX_HTH3"/>
    <property type="match status" value="1"/>
</dbReference>
<dbReference type="EMBL" id="BSDY01000018">
    <property type="protein sequence ID" value="GLI57458.1"/>
    <property type="molecule type" value="Genomic_DNA"/>
</dbReference>
<evidence type="ECO:0000256" key="1">
    <source>
        <dbReference type="ARBA" id="ARBA00004496"/>
    </source>
</evidence>
<dbReference type="GO" id="GO:0005737">
    <property type="term" value="C:cytoplasm"/>
    <property type="evidence" value="ECO:0007669"/>
    <property type="project" value="UniProtKB-SubCell"/>
</dbReference>
<evidence type="ECO:0000256" key="4">
    <source>
        <dbReference type="ARBA" id="ARBA00022490"/>
    </source>
</evidence>
<dbReference type="InterPro" id="IPR036388">
    <property type="entry name" value="WH-like_DNA-bd_sf"/>
</dbReference>
<accession>A0A9W6GLT8</accession>
<dbReference type="Gene3D" id="1.10.10.10">
    <property type="entry name" value="Winged helix-like DNA-binding domain superfamily/Winged helix DNA-binding domain"/>
    <property type="match status" value="2"/>
</dbReference>
<gene>
    <name evidence="5" type="primary">recX</name>
    <name evidence="7" type="ORF">PM10SUCC1_29720</name>
</gene>
<name>A0A9W6GLT8_9FUSO</name>
<comment type="function">
    <text evidence="5">Modulates RecA activity.</text>
</comment>
<evidence type="ECO:0000256" key="3">
    <source>
        <dbReference type="ARBA" id="ARBA00018111"/>
    </source>
</evidence>
<sequence>MKILKVARNKLYLESNLEEQEIVDVSPEIISEMDLNRKKELSREEYRRVIYLASLAKSIFLLSRRDYSRKEMLGKLRMKFREYGIVEEVVEKLVDRGYINDLDYARALIERSRESRRKLEYQLSMKGIGREVIAEAFGEADHDERDELRKQLKKVAKREKDKQIAYLMRKGFRYEDIREVMREIEE</sequence>
<evidence type="ECO:0000256" key="5">
    <source>
        <dbReference type="HAMAP-Rule" id="MF_01114"/>
    </source>
</evidence>
<dbReference type="Proteomes" id="UP001144471">
    <property type="component" value="Unassembled WGS sequence"/>
</dbReference>
<dbReference type="InterPro" id="IPR053925">
    <property type="entry name" value="RecX_HTH_3rd"/>
</dbReference>
<proteinExistence type="inferred from homology"/>
<evidence type="ECO:0000313" key="7">
    <source>
        <dbReference type="EMBL" id="GLI57458.1"/>
    </source>
</evidence>
<dbReference type="AlphaFoldDB" id="A0A9W6GLT8"/>
<dbReference type="RefSeq" id="WP_281837087.1">
    <property type="nucleotide sequence ID" value="NZ_BSDY01000018.1"/>
</dbReference>
<dbReference type="PANTHER" id="PTHR33602:SF1">
    <property type="entry name" value="REGULATORY PROTEIN RECX FAMILY PROTEIN"/>
    <property type="match status" value="1"/>
</dbReference>
<keyword evidence="8" id="KW-1185">Reference proteome</keyword>
<evidence type="ECO:0000256" key="2">
    <source>
        <dbReference type="ARBA" id="ARBA00009695"/>
    </source>
</evidence>
<comment type="caution">
    <text evidence="7">The sequence shown here is derived from an EMBL/GenBank/DDBJ whole genome shotgun (WGS) entry which is preliminary data.</text>
</comment>
<protein>
    <recommendedName>
        <fullName evidence="3 5">Regulatory protein RecX</fullName>
    </recommendedName>
</protein>
<dbReference type="PANTHER" id="PTHR33602">
    <property type="entry name" value="REGULATORY PROTEIN RECX FAMILY PROTEIN"/>
    <property type="match status" value="1"/>
</dbReference>
<dbReference type="GO" id="GO:0006282">
    <property type="term" value="P:regulation of DNA repair"/>
    <property type="evidence" value="ECO:0007669"/>
    <property type="project" value="UniProtKB-UniRule"/>
</dbReference>
<feature type="domain" description="RecX third three-helical" evidence="6">
    <location>
        <begin position="150"/>
        <end position="181"/>
    </location>
</feature>
<dbReference type="InterPro" id="IPR003783">
    <property type="entry name" value="Regulatory_RecX"/>
</dbReference>
<dbReference type="HAMAP" id="MF_01114">
    <property type="entry name" value="RecX"/>
    <property type="match status" value="1"/>
</dbReference>
<comment type="similarity">
    <text evidence="2 5">Belongs to the RecX family.</text>
</comment>
<evidence type="ECO:0000313" key="8">
    <source>
        <dbReference type="Proteomes" id="UP001144471"/>
    </source>
</evidence>
<keyword evidence="4 5" id="KW-0963">Cytoplasm</keyword>
<evidence type="ECO:0000259" key="6">
    <source>
        <dbReference type="Pfam" id="PF21981"/>
    </source>
</evidence>
<organism evidence="7 8">
    <name type="scientific">Propionigenium maris DSM 9537</name>
    <dbReference type="NCBI Taxonomy" id="1123000"/>
    <lineage>
        <taxon>Bacteria</taxon>
        <taxon>Fusobacteriati</taxon>
        <taxon>Fusobacteriota</taxon>
        <taxon>Fusobacteriia</taxon>
        <taxon>Fusobacteriales</taxon>
        <taxon>Fusobacteriaceae</taxon>
        <taxon>Propionigenium</taxon>
    </lineage>
</organism>
<comment type="subcellular location">
    <subcellularLocation>
        <location evidence="1 5">Cytoplasm</location>
    </subcellularLocation>
</comment>
<reference evidence="7" key="1">
    <citation type="submission" date="2022-12" db="EMBL/GenBank/DDBJ databases">
        <title>Reference genome sequencing for broad-spectrum identification of bacterial and archaeal isolates by mass spectrometry.</title>
        <authorList>
            <person name="Sekiguchi Y."/>
            <person name="Tourlousse D.M."/>
        </authorList>
    </citation>
    <scope>NUCLEOTIDE SEQUENCE</scope>
    <source>
        <strain evidence="7">10succ1</strain>
    </source>
</reference>